<dbReference type="InterPro" id="IPR036388">
    <property type="entry name" value="WH-like_DNA-bd_sf"/>
</dbReference>
<dbReference type="InterPro" id="IPR003593">
    <property type="entry name" value="AAA+_ATPase"/>
</dbReference>
<evidence type="ECO:0000256" key="3">
    <source>
        <dbReference type="PROSITE-ProRule" id="PRU01091"/>
    </source>
</evidence>
<gene>
    <name evidence="6" type="ORF">G1H10_07750</name>
</gene>
<dbReference type="SUPFAM" id="SSF52540">
    <property type="entry name" value="P-loop containing nucleoside triphosphate hydrolases"/>
    <property type="match status" value="1"/>
</dbReference>
<organism evidence="6 7">
    <name type="scientific">Phytoactinopolyspora halotolerans</name>
    <dbReference type="NCBI Taxonomy" id="1981512"/>
    <lineage>
        <taxon>Bacteria</taxon>
        <taxon>Bacillati</taxon>
        <taxon>Actinomycetota</taxon>
        <taxon>Actinomycetes</taxon>
        <taxon>Jiangellales</taxon>
        <taxon>Jiangellaceae</taxon>
        <taxon>Phytoactinopolyspora</taxon>
    </lineage>
</organism>
<accession>A0A6L9S5P0</accession>
<dbReference type="SUPFAM" id="SSF46894">
    <property type="entry name" value="C-terminal effector domain of the bipartite response regulators"/>
    <property type="match status" value="1"/>
</dbReference>
<comment type="similarity">
    <text evidence="1">Belongs to the AfsR/DnrI/RedD regulatory family.</text>
</comment>
<feature type="domain" description="OmpR/PhoB-type" evidence="5">
    <location>
        <begin position="1"/>
        <end position="96"/>
    </location>
</feature>
<dbReference type="Gene3D" id="3.40.50.300">
    <property type="entry name" value="P-loop containing nucleotide triphosphate hydrolases"/>
    <property type="match status" value="1"/>
</dbReference>
<dbReference type="AlphaFoldDB" id="A0A6L9S5P0"/>
<proteinExistence type="inferred from homology"/>
<dbReference type="InterPro" id="IPR005158">
    <property type="entry name" value="BTAD"/>
</dbReference>
<feature type="region of interest" description="Disordered" evidence="4">
    <location>
        <begin position="244"/>
        <end position="265"/>
    </location>
</feature>
<dbReference type="GO" id="GO:0006355">
    <property type="term" value="P:regulation of DNA-templated transcription"/>
    <property type="evidence" value="ECO:0007669"/>
    <property type="project" value="InterPro"/>
</dbReference>
<dbReference type="GO" id="GO:0003677">
    <property type="term" value="F:DNA binding"/>
    <property type="evidence" value="ECO:0007669"/>
    <property type="project" value="UniProtKB-UniRule"/>
</dbReference>
<dbReference type="Gene3D" id="1.10.10.10">
    <property type="entry name" value="Winged helix-like DNA-binding domain superfamily/Winged helix DNA-binding domain"/>
    <property type="match status" value="1"/>
</dbReference>
<feature type="DNA-binding region" description="OmpR/PhoB-type" evidence="3">
    <location>
        <begin position="1"/>
        <end position="96"/>
    </location>
</feature>
<sequence length="1117" mass="119417">MRFEVLGPLAVWTDAGERVTVPGRKVRALLADLLVHEGRAVSVDRLVEDLWGDAAPADPSAALHVRVSQLRRALANAEPGGRELVASRPPGYALHAGQDALDVARFGALISQAQTADGPRARAGFLSEALGLWRGSALADFADDEFARAAVARWEEQRLAAIEAYAEARLELGEHRELVGELSVQVSAHPYRERLRAAHMRALHRAGRTTEALDSFQELRHRLAEELGLDPGAELDALHQAILSGDPSEDAPAPAPRPVRPATNLPAPMTELVGREHAVQRVRESLSASRLVTVTGPGGVGKTSVVLAVARSLVEAYPDGVRLVDLTTWDGTGDAAEPVLAVLAVPDAPGGTQSARDRLVDTLHERHMLLVLDNCEHVLGPVAELVGSLLPTAPGIRVLATSREPLRLRGEVRWELPPLDIPATDDAGRLAQSPAVRLFLERAGLPQDPEPATAAGAAEVCRRLDGIPLALELAAARVPALGVTELAARLNVPQDRFGLLGSGPRDAPARQRTLAAVIDWSWQLLTEPERRLLRRLAVHSGGCTLAAAEEVCADDPTAGVGDAASGVGVGDAASGAGVGAGAGVAASGDRTGDAATREEIRPRDVLDVLAGLVDRSLVARGEGPRFRLLESVAAFCLDQLREAGEEEAVRRRHADHYLALAEQADAHLRGPDQGEWLRRLDAETANLRAAMDTFRRTEAAEPALRLAGALVWYRLLRGRLTEARRDLVEALAVGGTVPATLRARMEAWCAGLAIRQRQAGPERVAEVLRLFDEADEPGADVQPDWAVARARAEWFLAASVIDFGDTTVTGELLERSLEMFRSTGDRWGEAAVLSSRAMLAHMRGDTAALEHDARRSARFFGELGDDWGVLQATDWLIGLADLTGDHAEAARLSRDGLLIAEKLGLWSDVANRFGWLAWISVQLGDYADAETYAEQGRQLAAQQGERVTEVFVTISLAFAARRAGALDRAEERLLWLLDSARQQQSAGSDPPYLSMVLVELGLLAGLRGDTATALARHREGFDVCAAQGSARGMSWALAAAADPLCQDGRADRAARALGTADAALGDAELPLSASDRDELARITAAVRAAEPDFAAQFARGRELTPEQARPLLDADRA</sequence>
<dbReference type="SMART" id="SM00382">
    <property type="entry name" value="AAA"/>
    <property type="match status" value="1"/>
</dbReference>
<dbReference type="Gene3D" id="1.25.40.10">
    <property type="entry name" value="Tetratricopeptide repeat domain"/>
    <property type="match status" value="2"/>
</dbReference>
<dbReference type="InterPro" id="IPR027417">
    <property type="entry name" value="P-loop_NTPase"/>
</dbReference>
<dbReference type="GO" id="GO:0016887">
    <property type="term" value="F:ATP hydrolysis activity"/>
    <property type="evidence" value="ECO:0007669"/>
    <property type="project" value="InterPro"/>
</dbReference>
<evidence type="ECO:0000259" key="5">
    <source>
        <dbReference type="PROSITE" id="PS51755"/>
    </source>
</evidence>
<keyword evidence="7" id="KW-1185">Reference proteome</keyword>
<dbReference type="Pfam" id="PF00486">
    <property type="entry name" value="Trans_reg_C"/>
    <property type="match status" value="1"/>
</dbReference>
<dbReference type="PROSITE" id="PS51755">
    <property type="entry name" value="OMPR_PHOB"/>
    <property type="match status" value="1"/>
</dbReference>
<dbReference type="SMART" id="SM00862">
    <property type="entry name" value="Trans_reg_C"/>
    <property type="match status" value="1"/>
</dbReference>
<comment type="caution">
    <text evidence="6">The sequence shown here is derived from an EMBL/GenBank/DDBJ whole genome shotgun (WGS) entry which is preliminary data.</text>
</comment>
<protein>
    <submittedName>
        <fullName evidence="6">AfsR/SARP family transcriptional regulator</fullName>
    </submittedName>
</protein>
<name>A0A6L9S5P0_9ACTN</name>
<evidence type="ECO:0000256" key="1">
    <source>
        <dbReference type="ARBA" id="ARBA00005820"/>
    </source>
</evidence>
<dbReference type="CDD" id="cd15831">
    <property type="entry name" value="BTAD"/>
    <property type="match status" value="1"/>
</dbReference>
<dbReference type="Pfam" id="PF13401">
    <property type="entry name" value="AAA_22"/>
    <property type="match status" value="1"/>
</dbReference>
<dbReference type="InterPro" id="IPR011990">
    <property type="entry name" value="TPR-like_helical_dom_sf"/>
</dbReference>
<evidence type="ECO:0000256" key="2">
    <source>
        <dbReference type="ARBA" id="ARBA00023125"/>
    </source>
</evidence>
<dbReference type="SUPFAM" id="SSF48452">
    <property type="entry name" value="TPR-like"/>
    <property type="match status" value="3"/>
</dbReference>
<dbReference type="PANTHER" id="PTHR47691">
    <property type="entry name" value="REGULATOR-RELATED"/>
    <property type="match status" value="1"/>
</dbReference>
<dbReference type="PRINTS" id="PR00364">
    <property type="entry name" value="DISEASERSIST"/>
</dbReference>
<dbReference type="PANTHER" id="PTHR47691:SF3">
    <property type="entry name" value="HTH-TYPE TRANSCRIPTIONAL REGULATOR RV0890C-RELATED"/>
    <property type="match status" value="1"/>
</dbReference>
<evidence type="ECO:0000256" key="4">
    <source>
        <dbReference type="SAM" id="MobiDB-lite"/>
    </source>
</evidence>
<dbReference type="InterPro" id="IPR049945">
    <property type="entry name" value="AAA_22"/>
</dbReference>
<reference evidence="6 7" key="1">
    <citation type="submission" date="2020-02" db="EMBL/GenBank/DDBJ databases">
        <authorList>
            <person name="Li X.-J."/>
            <person name="Han X.-M."/>
        </authorList>
    </citation>
    <scope>NUCLEOTIDE SEQUENCE [LARGE SCALE GENOMIC DNA]</scope>
    <source>
        <strain evidence="6 7">CCTCC AB 2017055</strain>
    </source>
</reference>
<keyword evidence="2 3" id="KW-0238">DNA-binding</keyword>
<dbReference type="RefSeq" id="WP_163735077.1">
    <property type="nucleotide sequence ID" value="NZ_JAAGOA010000004.1"/>
</dbReference>
<dbReference type="Pfam" id="PF03704">
    <property type="entry name" value="BTAD"/>
    <property type="match status" value="1"/>
</dbReference>
<dbReference type="Proteomes" id="UP000475214">
    <property type="component" value="Unassembled WGS sequence"/>
</dbReference>
<dbReference type="InterPro" id="IPR016032">
    <property type="entry name" value="Sig_transdc_resp-reg_C-effctor"/>
</dbReference>
<dbReference type="SMART" id="SM01043">
    <property type="entry name" value="BTAD"/>
    <property type="match status" value="1"/>
</dbReference>
<dbReference type="EMBL" id="JAAGOA010000004">
    <property type="protein sequence ID" value="NEE00061.1"/>
    <property type="molecule type" value="Genomic_DNA"/>
</dbReference>
<dbReference type="InterPro" id="IPR001867">
    <property type="entry name" value="OmpR/PhoB-type_DNA-bd"/>
</dbReference>
<evidence type="ECO:0000313" key="6">
    <source>
        <dbReference type="EMBL" id="NEE00061.1"/>
    </source>
</evidence>
<evidence type="ECO:0000313" key="7">
    <source>
        <dbReference type="Proteomes" id="UP000475214"/>
    </source>
</evidence>
<dbReference type="GO" id="GO:0000160">
    <property type="term" value="P:phosphorelay signal transduction system"/>
    <property type="evidence" value="ECO:0007669"/>
    <property type="project" value="InterPro"/>
</dbReference>